<dbReference type="AlphaFoldDB" id="A0A2V4BAN2"/>
<gene>
    <name evidence="3" type="ORF">BAY60_08750</name>
</gene>
<dbReference type="Proteomes" id="UP000249915">
    <property type="component" value="Unassembled WGS sequence"/>
</dbReference>
<evidence type="ECO:0000313" key="4">
    <source>
        <dbReference type="Proteomes" id="UP000249915"/>
    </source>
</evidence>
<keyword evidence="1" id="KW-0175">Coiled coil</keyword>
<dbReference type="EMBL" id="MASW01000001">
    <property type="protein sequence ID" value="PXY32348.1"/>
    <property type="molecule type" value="Genomic_DNA"/>
</dbReference>
<protein>
    <submittedName>
        <fullName evidence="3">Uncharacterized protein</fullName>
    </submittedName>
</protein>
<feature type="region of interest" description="Disordered" evidence="2">
    <location>
        <begin position="108"/>
        <end position="135"/>
    </location>
</feature>
<reference evidence="3 4" key="1">
    <citation type="submission" date="2016-07" db="EMBL/GenBank/DDBJ databases">
        <title>Draft genome sequence of Prauserella muralis DSM 45305, isolated from a mould-covered wall in an indoor environment.</title>
        <authorList>
            <person name="Ruckert C."/>
            <person name="Albersmeier A."/>
            <person name="Jiang C.-L."/>
            <person name="Jiang Y."/>
            <person name="Kalinowski J."/>
            <person name="Schneider O."/>
            <person name="Winkler A."/>
            <person name="Zotchev S.B."/>
        </authorList>
    </citation>
    <scope>NUCLEOTIDE SEQUENCE [LARGE SCALE GENOMIC DNA]</scope>
    <source>
        <strain evidence="3 4">DSM 45305</strain>
    </source>
</reference>
<comment type="caution">
    <text evidence="3">The sequence shown here is derived from an EMBL/GenBank/DDBJ whole genome shotgun (WGS) entry which is preliminary data.</text>
</comment>
<evidence type="ECO:0000313" key="3">
    <source>
        <dbReference type="EMBL" id="PXY32348.1"/>
    </source>
</evidence>
<evidence type="ECO:0000256" key="2">
    <source>
        <dbReference type="SAM" id="MobiDB-lite"/>
    </source>
</evidence>
<sequence>MPVDTKIEGNPESVTRAASWVRDSLASRVTDTASQIYNARNQADAGWTGPAAGAFRDRMTQGARITDDFAGTARTMAQKLDDLAADLRRARSDMERIRSEASAAGLTVNGDVIAEPGPAPAAPGTPPTGDAATPDAVQAHNDAVQAQQEHAAKVRAYNKAQGEAEGVRRAWKSTVERITEEANSAGPKAWLTVADVAGNTIAAAAGAKYSSFLLDGARHYADDAARAMSHVRAYGDVVLDPKNFYTQLDRAQAGTRASAALADDAARASSKAKLTGLRLGGALAVGGVVYDVANGKPVGQAVVSNGAGFAASVGAGAVVGTAIGGPVGTAVGAVVGAGVGVFTSGMVDSLYENGIGAVGQAIEDGVDAVADTGEVIVDGVSDAAGAVVGGVKDAWNAIF</sequence>
<accession>A0A2V4BAN2</accession>
<dbReference type="Gene3D" id="1.10.287.1060">
    <property type="entry name" value="ESAT-6-like"/>
    <property type="match status" value="1"/>
</dbReference>
<proteinExistence type="predicted"/>
<organism evidence="3 4">
    <name type="scientific">Prauserella muralis</name>
    <dbReference type="NCBI Taxonomy" id="588067"/>
    <lineage>
        <taxon>Bacteria</taxon>
        <taxon>Bacillati</taxon>
        <taxon>Actinomycetota</taxon>
        <taxon>Actinomycetes</taxon>
        <taxon>Pseudonocardiales</taxon>
        <taxon>Pseudonocardiaceae</taxon>
        <taxon>Prauserella</taxon>
    </lineage>
</organism>
<name>A0A2V4BAN2_9PSEU</name>
<feature type="compositionally biased region" description="Pro residues" evidence="2">
    <location>
        <begin position="117"/>
        <end position="126"/>
    </location>
</feature>
<dbReference type="InterPro" id="IPR036689">
    <property type="entry name" value="ESAT-6-like_sf"/>
</dbReference>
<dbReference type="SUPFAM" id="SSF140453">
    <property type="entry name" value="EsxAB dimer-like"/>
    <property type="match status" value="1"/>
</dbReference>
<keyword evidence="4" id="KW-1185">Reference proteome</keyword>
<feature type="coiled-coil region" evidence="1">
    <location>
        <begin position="73"/>
        <end position="100"/>
    </location>
</feature>
<evidence type="ECO:0000256" key="1">
    <source>
        <dbReference type="SAM" id="Coils"/>
    </source>
</evidence>